<evidence type="ECO:0000259" key="7">
    <source>
        <dbReference type="PROSITE" id="PS51396"/>
    </source>
</evidence>
<feature type="region of interest" description="Disordered" evidence="5">
    <location>
        <begin position="30"/>
        <end position="119"/>
    </location>
</feature>
<feature type="compositionally biased region" description="Basic and acidic residues" evidence="5">
    <location>
        <begin position="86"/>
        <end position="104"/>
    </location>
</feature>
<feature type="compositionally biased region" description="Low complexity" evidence="5">
    <location>
        <begin position="610"/>
        <end position="620"/>
    </location>
</feature>
<dbReference type="SUPFAM" id="SSF55347">
    <property type="entry name" value="Glyceraldehyde-3-phosphate dehydrogenase-like, C-terminal domain"/>
    <property type="match status" value="1"/>
</dbReference>
<evidence type="ECO:0000313" key="10">
    <source>
        <dbReference type="Proteomes" id="UP000309340"/>
    </source>
</evidence>
<dbReference type="OrthoDB" id="21221at2759"/>
<dbReference type="Gene3D" id="3.90.1720.30">
    <property type="entry name" value="PPPDE domains"/>
    <property type="match status" value="1"/>
</dbReference>
<feature type="domain" description="PPPDE" evidence="8">
    <location>
        <begin position="448"/>
        <end position="593"/>
    </location>
</feature>
<dbReference type="Pfam" id="PF01408">
    <property type="entry name" value="GFO_IDH_MocA"/>
    <property type="match status" value="1"/>
</dbReference>
<dbReference type="InterPro" id="IPR013766">
    <property type="entry name" value="Thioredoxin_domain"/>
</dbReference>
<comment type="caution">
    <text evidence="9">The sequence shown here is derived from an EMBL/GenBank/DDBJ whole genome shotgun (WGS) entry which is preliminary data.</text>
</comment>
<dbReference type="Gene3D" id="3.30.360.10">
    <property type="entry name" value="Dihydrodipicolinate Reductase, domain 2"/>
    <property type="match status" value="1"/>
</dbReference>
<dbReference type="Pfam" id="PF08324">
    <property type="entry name" value="PUL"/>
    <property type="match status" value="1"/>
</dbReference>
<dbReference type="PANTHER" id="PTHR42840">
    <property type="entry name" value="NAD(P)-BINDING ROSSMANN-FOLD SUPERFAMILY PROTEIN-RELATED"/>
    <property type="match status" value="1"/>
</dbReference>
<evidence type="ECO:0000256" key="4">
    <source>
        <dbReference type="ARBA" id="ARBA00022801"/>
    </source>
</evidence>
<dbReference type="GO" id="GO:0006740">
    <property type="term" value="P:NADPH regeneration"/>
    <property type="evidence" value="ECO:0007669"/>
    <property type="project" value="TreeGrafter"/>
</dbReference>
<keyword evidence="10" id="KW-1185">Reference proteome</keyword>
<dbReference type="AlphaFoldDB" id="A0A4U0WPW3"/>
<gene>
    <name evidence="9" type="ORF">B0A55_10694</name>
</gene>
<dbReference type="SUPFAM" id="SSF51735">
    <property type="entry name" value="NAD(P)-binding Rossmann-fold domains"/>
    <property type="match status" value="1"/>
</dbReference>
<evidence type="ECO:0000256" key="5">
    <source>
        <dbReference type="SAM" id="MobiDB-lite"/>
    </source>
</evidence>
<dbReference type="InterPro" id="IPR011989">
    <property type="entry name" value="ARM-like"/>
</dbReference>
<feature type="region of interest" description="Disordered" evidence="5">
    <location>
        <begin position="596"/>
        <end position="620"/>
    </location>
</feature>
<dbReference type="InterPro" id="IPR008580">
    <property type="entry name" value="PPPDE_dom"/>
</dbReference>
<dbReference type="Gene3D" id="3.40.50.720">
    <property type="entry name" value="NAD(P)-binding Rossmann-like Domain"/>
    <property type="match status" value="1"/>
</dbReference>
<dbReference type="GO" id="GO:0006508">
    <property type="term" value="P:proteolysis"/>
    <property type="evidence" value="ECO:0007669"/>
    <property type="project" value="UniProtKB-KW"/>
</dbReference>
<dbReference type="Gene3D" id="3.40.30.10">
    <property type="entry name" value="Glutaredoxin"/>
    <property type="match status" value="1"/>
</dbReference>
<dbReference type="InterPro" id="IPR042266">
    <property type="entry name" value="PPPDE_sf"/>
</dbReference>
<dbReference type="CDD" id="cd02947">
    <property type="entry name" value="TRX_family"/>
    <property type="match status" value="1"/>
</dbReference>
<evidence type="ECO:0000256" key="1">
    <source>
        <dbReference type="ARBA" id="ARBA00008140"/>
    </source>
</evidence>
<dbReference type="SUPFAM" id="SSF52833">
    <property type="entry name" value="Thioredoxin-like"/>
    <property type="match status" value="1"/>
</dbReference>
<evidence type="ECO:0000259" key="6">
    <source>
        <dbReference type="PROSITE" id="PS51352"/>
    </source>
</evidence>
<protein>
    <recommendedName>
        <fullName evidence="11">Thioredoxin domain-containing protein</fullName>
    </recommendedName>
</protein>
<comment type="similarity">
    <text evidence="2">Belongs to the Gfo/Idh/MocA family.</text>
</comment>
<dbReference type="Pfam" id="PF00085">
    <property type="entry name" value="Thioredoxin"/>
    <property type="match status" value="1"/>
</dbReference>
<sequence length="1035" mass="112984">MYAPSLRSSISTLPRFRNVKSWIRGQTERIDEERPAAGPVQEMKRPILKNKAFPPKLAPPPVNRKLRKVKSEQVRIGSLSSIFLRQPEKEGSEPESEKREERRPATAPSIEMQQQQSHVTLHPPEFKIKMSGKKIGIAIIGSGIFVKEEHLPAVQASEDLELKAIYSRSLKSAQGVADALSHVDLYSEDSDKGYQDLLDRDDVQAVIIALPIMNQPEYIQLALEKGKHVFAEKPLAKDVATGKALVDWYHGNVDTGKVTFGVAEQFRYLNAFIYAAEQARSFGKVIGFRHKLSGNVKPGMKYLETEWRKKPQHQGGFLLDGGVHFIAGMRMLLGSEARVAKTSAFTQQLQAHLPPVDTVDATFQLANGSTGNFSVSFGTTFTGADWAIACEKGSVTVDGKKVTVKPLDGEERVVEKPDDLGGVKQEVFAWAKSLVSGKQESRQRPEEALADLEILEAMLKSGESGGQPVELTAYLGIQIDAVYHTALVFNNIEYFFGAGVQTCRPGATHHGRPMEIIPLGRTQLPLDVVLDYLESLKEIYTPESYDLFAHNCNNFTNDFSMFLLGKGIPEHIMSLPKRVLDTPFGQMLKPQIDASMRSVTQAPVPSRSMPAANAAGSAAPGTTNGALPSVANGTGSAQATPYGSVINVTSLSVLEKHLQNASSTAATIFFTSSTCAPCKLAYPTYDSLAEQHPHALFVKVDINAAHDVASRYQIRATPTFMTFSKGGKRDEWKGADPSLLKANVESVLRDTFPPHSHSLLAVPTLQYGSLKPVTYGKVPPLDKLVAKLGDVGRDPKLTALKSFVEVRSKDAREATLPDLSAIGDTMRNQVLSLPVELRFAAVDLLRCAMVDPRVSGWFAEEPRSSQTIPTIISHVNGVSKCPHSLRLVTIHLACNLFTSLLYVKEILKSNSELATLLGQLITSSLLDVSHPSVRVASAWLAFNLSAANYRLRREEQREVLAEGLQVELAASVIETLGSEDNEEAVKALLLTLGYLVYCAPQDGELLDLCKALDAKAVVGASKGQEKLAREVKGLL</sequence>
<dbReference type="PROSITE" id="PS51858">
    <property type="entry name" value="PPPDE"/>
    <property type="match status" value="1"/>
</dbReference>
<dbReference type="SMART" id="SM01179">
    <property type="entry name" value="DUF862"/>
    <property type="match status" value="1"/>
</dbReference>
<reference evidence="9 10" key="1">
    <citation type="submission" date="2017-03" db="EMBL/GenBank/DDBJ databases">
        <title>Genomes of endolithic fungi from Antarctica.</title>
        <authorList>
            <person name="Coleine C."/>
            <person name="Masonjones S."/>
            <person name="Stajich J.E."/>
        </authorList>
    </citation>
    <scope>NUCLEOTIDE SEQUENCE [LARGE SCALE GENOMIC DNA]</scope>
    <source>
        <strain evidence="9 10">CCFEE 5184</strain>
    </source>
</reference>
<dbReference type="PANTHER" id="PTHR42840:SF5">
    <property type="entry name" value="NAD(P)-BINDING ROSSMANN-FOLD SUPERFAMILY PROTEIN"/>
    <property type="match status" value="1"/>
</dbReference>
<dbReference type="InterPro" id="IPR036291">
    <property type="entry name" value="NAD(P)-bd_dom_sf"/>
</dbReference>
<feature type="domain" description="PUL" evidence="7">
    <location>
        <begin position="760"/>
        <end position="1035"/>
    </location>
</feature>
<keyword evidence="4" id="KW-0378">Hydrolase</keyword>
<evidence type="ECO:0000256" key="3">
    <source>
        <dbReference type="ARBA" id="ARBA00022670"/>
    </source>
</evidence>
<evidence type="ECO:0000256" key="2">
    <source>
        <dbReference type="ARBA" id="ARBA00010928"/>
    </source>
</evidence>
<dbReference type="Gene3D" id="1.25.10.10">
    <property type="entry name" value="Leucine-rich Repeat Variant"/>
    <property type="match status" value="1"/>
</dbReference>
<dbReference type="InterPro" id="IPR013535">
    <property type="entry name" value="PUL_dom"/>
</dbReference>
<dbReference type="GO" id="GO:0005737">
    <property type="term" value="C:cytoplasm"/>
    <property type="evidence" value="ECO:0007669"/>
    <property type="project" value="TreeGrafter"/>
</dbReference>
<name>A0A4U0WPW3_9PEZI</name>
<dbReference type="GO" id="GO:0000166">
    <property type="term" value="F:nucleotide binding"/>
    <property type="evidence" value="ECO:0007669"/>
    <property type="project" value="InterPro"/>
</dbReference>
<dbReference type="GO" id="GO:0016491">
    <property type="term" value="F:oxidoreductase activity"/>
    <property type="evidence" value="ECO:0007669"/>
    <property type="project" value="TreeGrafter"/>
</dbReference>
<evidence type="ECO:0008006" key="11">
    <source>
        <dbReference type="Google" id="ProtNLM"/>
    </source>
</evidence>
<dbReference type="InterPro" id="IPR055170">
    <property type="entry name" value="GFO_IDH_MocA-like_dom"/>
</dbReference>
<dbReference type="PROSITE" id="PS51352">
    <property type="entry name" value="THIOREDOXIN_2"/>
    <property type="match status" value="1"/>
</dbReference>
<evidence type="ECO:0000313" key="9">
    <source>
        <dbReference type="EMBL" id="TKA63685.1"/>
    </source>
</evidence>
<dbReference type="Pfam" id="PF22725">
    <property type="entry name" value="GFO_IDH_MocA_C3"/>
    <property type="match status" value="1"/>
</dbReference>
<evidence type="ECO:0000259" key="8">
    <source>
        <dbReference type="PROSITE" id="PS51858"/>
    </source>
</evidence>
<dbReference type="InterPro" id="IPR036249">
    <property type="entry name" value="Thioredoxin-like_sf"/>
</dbReference>
<dbReference type="GO" id="GO:0008233">
    <property type="term" value="F:peptidase activity"/>
    <property type="evidence" value="ECO:0007669"/>
    <property type="project" value="UniProtKB-KW"/>
</dbReference>
<dbReference type="InterPro" id="IPR000683">
    <property type="entry name" value="Gfo/Idh/MocA-like_OxRdtase_N"/>
</dbReference>
<dbReference type="Pfam" id="PF05903">
    <property type="entry name" value="Peptidase_C97"/>
    <property type="match status" value="1"/>
</dbReference>
<dbReference type="EMBL" id="NAJQ01000920">
    <property type="protein sequence ID" value="TKA63685.1"/>
    <property type="molecule type" value="Genomic_DNA"/>
</dbReference>
<organism evidence="9 10">
    <name type="scientific">Friedmanniomyces simplex</name>
    <dbReference type="NCBI Taxonomy" id="329884"/>
    <lineage>
        <taxon>Eukaryota</taxon>
        <taxon>Fungi</taxon>
        <taxon>Dikarya</taxon>
        <taxon>Ascomycota</taxon>
        <taxon>Pezizomycotina</taxon>
        <taxon>Dothideomycetes</taxon>
        <taxon>Dothideomycetidae</taxon>
        <taxon>Mycosphaerellales</taxon>
        <taxon>Teratosphaeriaceae</taxon>
        <taxon>Friedmanniomyces</taxon>
    </lineage>
</organism>
<accession>A0A4U0WPW3</accession>
<keyword evidence="3" id="KW-0645">Protease</keyword>
<dbReference type="Proteomes" id="UP000309340">
    <property type="component" value="Unassembled WGS sequence"/>
</dbReference>
<feature type="domain" description="Thioredoxin" evidence="6">
    <location>
        <begin position="613"/>
        <end position="749"/>
    </location>
</feature>
<dbReference type="PROSITE" id="PS51396">
    <property type="entry name" value="PUL"/>
    <property type="match status" value="1"/>
</dbReference>
<comment type="similarity">
    <text evidence="1">Belongs to the DeSI family.</text>
</comment>
<dbReference type="STRING" id="329884.A0A4U0WPW3"/>
<proteinExistence type="inferred from homology"/>